<dbReference type="InterPro" id="IPR048524">
    <property type="entry name" value="Lamp2-like_TM"/>
</dbReference>
<dbReference type="Proteomes" id="UP000681722">
    <property type="component" value="Unassembled WGS sequence"/>
</dbReference>
<comment type="similarity">
    <text evidence="5 20">Belongs to the LAMP family.</text>
</comment>
<comment type="subcellular location">
    <subcellularLocation>
        <location evidence="4">Cell projection</location>
        <location evidence="4">Dendrite</location>
    </subcellularLocation>
    <subcellularLocation>
        <location evidence="17">Cell projection</location>
        <location evidence="17">Growth cone membrane</location>
        <topology evidence="17">Single-pass type I membrane protein</topology>
    </subcellularLocation>
    <subcellularLocation>
        <location evidence="15">Cytoplasmic vesicle</location>
        <location evidence="15">Secretory vesicle</location>
        <location evidence="15">Synaptic vesicle membrane</location>
        <topology evidence="15">Single-pass type I membrane protein</topology>
    </subcellularLocation>
    <subcellularLocation>
        <location evidence="2">Early endosome membrane</location>
        <topology evidence="2">Single-pass type I membrane protein</topology>
    </subcellularLocation>
    <subcellularLocation>
        <location evidence="1">Endoplasmic reticulum-Golgi intermediate compartment membrane</location>
        <topology evidence="1">Single-pass type I membrane protein</topology>
    </subcellularLocation>
    <subcellularLocation>
        <location evidence="20">Membrane</location>
        <topology evidence="20">Single-pass type I membrane protein</topology>
    </subcellularLocation>
    <subcellularLocation>
        <location evidence="3">Recycling endosome</location>
    </subcellularLocation>
</comment>
<evidence type="ECO:0000256" key="5">
    <source>
        <dbReference type="ARBA" id="ARBA00009644"/>
    </source>
</evidence>
<proteinExistence type="inferred from homology"/>
<dbReference type="AlphaFoldDB" id="A0A813SUS5"/>
<dbReference type="EMBL" id="CAJOBA010000132">
    <property type="protein sequence ID" value="CAF3507018.1"/>
    <property type="molecule type" value="Genomic_DNA"/>
</dbReference>
<evidence type="ECO:0000313" key="26">
    <source>
        <dbReference type="EMBL" id="CAF3507018.1"/>
    </source>
</evidence>
<dbReference type="EMBL" id="CAJOBC010000430">
    <property type="protein sequence ID" value="CAF3585051.1"/>
    <property type="molecule type" value="Genomic_DNA"/>
</dbReference>
<evidence type="ECO:0000256" key="17">
    <source>
        <dbReference type="ARBA" id="ARBA00060492"/>
    </source>
</evidence>
<organism evidence="25 28">
    <name type="scientific">Didymodactylos carnosus</name>
    <dbReference type="NCBI Taxonomy" id="1234261"/>
    <lineage>
        <taxon>Eukaryota</taxon>
        <taxon>Metazoa</taxon>
        <taxon>Spiralia</taxon>
        <taxon>Gnathifera</taxon>
        <taxon>Rotifera</taxon>
        <taxon>Eurotatoria</taxon>
        <taxon>Bdelloidea</taxon>
        <taxon>Philodinida</taxon>
        <taxon>Philodinidae</taxon>
        <taxon>Didymodactylos</taxon>
    </lineage>
</organism>
<keyword evidence="9 21" id="KW-1133">Transmembrane helix</keyword>
<dbReference type="Gene3D" id="2.40.160.110">
    <property type="match status" value="1"/>
</dbReference>
<dbReference type="OrthoDB" id="10022057at2759"/>
<dbReference type="PROSITE" id="PS51407">
    <property type="entry name" value="LAMP_3"/>
    <property type="match status" value="1"/>
</dbReference>
<evidence type="ECO:0000256" key="21">
    <source>
        <dbReference type="SAM" id="Phobius"/>
    </source>
</evidence>
<evidence type="ECO:0000313" key="25">
    <source>
        <dbReference type="EMBL" id="CAF0800103.1"/>
    </source>
</evidence>
<evidence type="ECO:0000259" key="22">
    <source>
        <dbReference type="Pfam" id="PF01299"/>
    </source>
</evidence>
<evidence type="ECO:0000256" key="16">
    <source>
        <dbReference type="ARBA" id="ARBA00053950"/>
    </source>
</evidence>
<gene>
    <name evidence="25" type="ORF">GPM918_LOCUS3466</name>
    <name evidence="24" type="ORF">OVA965_LOCUS836</name>
    <name evidence="27" type="ORF">SRO942_LOCUS3466</name>
    <name evidence="26" type="ORF">TMI583_LOCUS837</name>
</gene>
<evidence type="ECO:0000256" key="12">
    <source>
        <dbReference type="ARBA" id="ARBA00023180"/>
    </source>
</evidence>
<feature type="domain" description="Lysosome-associated membrane glycoprotein 2-like transmembrane" evidence="23">
    <location>
        <begin position="243"/>
        <end position="274"/>
    </location>
</feature>
<dbReference type="CDD" id="cd12087">
    <property type="entry name" value="TM_EGFR-like"/>
    <property type="match status" value="1"/>
</dbReference>
<evidence type="ECO:0000256" key="8">
    <source>
        <dbReference type="ARBA" id="ARBA00022753"/>
    </source>
</evidence>
<evidence type="ECO:0000256" key="11">
    <source>
        <dbReference type="ARBA" id="ARBA00023136"/>
    </source>
</evidence>
<dbReference type="EMBL" id="CAJNOK010000132">
    <property type="protein sequence ID" value="CAF0731481.1"/>
    <property type="molecule type" value="Genomic_DNA"/>
</dbReference>
<evidence type="ECO:0000313" key="24">
    <source>
        <dbReference type="EMBL" id="CAF0731481.1"/>
    </source>
</evidence>
<keyword evidence="12" id="KW-0325">Glycoprotein</keyword>
<evidence type="ECO:0000256" key="15">
    <source>
        <dbReference type="ARBA" id="ARBA00029428"/>
    </source>
</evidence>
<dbReference type="Pfam" id="PF21222">
    <property type="entry name" value="Lamp2_2nd"/>
    <property type="match status" value="1"/>
</dbReference>
<comment type="caution">
    <text evidence="20">Lacks conserved residue(s) required for the propagation of feature annotation.</text>
</comment>
<evidence type="ECO:0000256" key="3">
    <source>
        <dbReference type="ARBA" id="ARBA00004172"/>
    </source>
</evidence>
<feature type="domain" description="Lysosome-associated membrane glycoprotein 2-like luminal" evidence="22">
    <location>
        <begin position="67"/>
        <end position="216"/>
    </location>
</feature>
<keyword evidence="7" id="KW-0732">Signal</keyword>
<dbReference type="PANTHER" id="PTHR11506:SF35">
    <property type="entry name" value="LYSOSOME-ASSOCIATED MEMBRANE GLYCOPROTEIN 5"/>
    <property type="match status" value="1"/>
</dbReference>
<dbReference type="InterPro" id="IPR048528">
    <property type="entry name" value="Lamp2-like_luminal"/>
</dbReference>
<evidence type="ECO:0000256" key="20">
    <source>
        <dbReference type="PROSITE-ProRule" id="PRU00740"/>
    </source>
</evidence>
<dbReference type="EMBL" id="CAJNOQ010000430">
    <property type="protein sequence ID" value="CAF0800103.1"/>
    <property type="molecule type" value="Genomic_DNA"/>
</dbReference>
<keyword evidence="6 20" id="KW-0812">Transmembrane</keyword>
<keyword evidence="13" id="KW-0966">Cell projection</keyword>
<evidence type="ECO:0000256" key="14">
    <source>
        <dbReference type="ARBA" id="ARBA00023329"/>
    </source>
</evidence>
<keyword evidence="14" id="KW-0968">Cytoplasmic vesicle</keyword>
<dbReference type="Proteomes" id="UP000663829">
    <property type="component" value="Unassembled WGS sequence"/>
</dbReference>
<evidence type="ECO:0000256" key="9">
    <source>
        <dbReference type="ARBA" id="ARBA00022989"/>
    </source>
</evidence>
<evidence type="ECO:0000256" key="6">
    <source>
        <dbReference type="ARBA" id="ARBA00022692"/>
    </source>
</evidence>
<keyword evidence="11 20" id="KW-0472">Membrane</keyword>
<evidence type="ECO:0000256" key="13">
    <source>
        <dbReference type="ARBA" id="ARBA00023273"/>
    </source>
</evidence>
<dbReference type="Proteomes" id="UP000682733">
    <property type="component" value="Unassembled WGS sequence"/>
</dbReference>
<dbReference type="GO" id="GO:0005886">
    <property type="term" value="C:plasma membrane"/>
    <property type="evidence" value="ECO:0007669"/>
    <property type="project" value="TreeGrafter"/>
</dbReference>
<feature type="transmembrane region" description="Helical" evidence="21">
    <location>
        <begin position="35"/>
        <end position="55"/>
    </location>
</feature>
<keyword evidence="10" id="KW-0770">Synapse</keyword>
<reference evidence="25" key="1">
    <citation type="submission" date="2021-02" db="EMBL/GenBank/DDBJ databases">
        <authorList>
            <person name="Nowell W R."/>
        </authorList>
    </citation>
    <scope>NUCLEOTIDE SEQUENCE</scope>
</reference>
<evidence type="ECO:0000256" key="19">
    <source>
        <dbReference type="ARBA" id="ARBA00076257"/>
    </source>
</evidence>
<dbReference type="Pfam" id="PF01299">
    <property type="entry name" value="Lamp2-like_luminal"/>
    <property type="match status" value="1"/>
</dbReference>
<evidence type="ECO:0000256" key="2">
    <source>
        <dbReference type="ARBA" id="ARBA00004158"/>
    </source>
</evidence>
<evidence type="ECO:0000313" key="27">
    <source>
        <dbReference type="EMBL" id="CAF3585051.1"/>
    </source>
</evidence>
<keyword evidence="8" id="KW-0967">Endosome</keyword>
<evidence type="ECO:0000259" key="23">
    <source>
        <dbReference type="Pfam" id="PF21222"/>
    </source>
</evidence>
<protein>
    <recommendedName>
        <fullName evidence="18">Lysosome-associated membrane glycoprotein 5</fullName>
    </recommendedName>
    <alternativeName>
        <fullName evidence="19">Lysosome-associated membrane protein 5</fullName>
    </alternativeName>
</protein>
<sequence length="276" mass="31390">MHTAYDIYDISQIYSRFITLLNRLKKKMLLNQKSIFLYYGWFCLVSILTVESNVVPSNFTLPPDSPNNCFVGQFKLDFDVKYPEKNGSYSTVNFVLDNSTYSIYRGSCDEGGDNTTHKLQIFMNMNLWHVELYFHLNKNMASLYQTSVSIIFDDELFPNADPSVLGKTYTATKNVSLFSTDQTKSYRCNTRTTVAFDMQRNVTITLGLQDVHIQSFYDSSKPFSGYGVEEVCGGDKNKSSNLVPIIVGICLAVLVVIVLIAYLIGRRKQRDGYQSV</sequence>
<comment type="caution">
    <text evidence="25">The sequence shown here is derived from an EMBL/GenBank/DDBJ whole genome shotgun (WGS) entry which is preliminary data.</text>
</comment>
<evidence type="ECO:0000256" key="7">
    <source>
        <dbReference type="ARBA" id="ARBA00022729"/>
    </source>
</evidence>
<feature type="transmembrane region" description="Helical" evidence="21">
    <location>
        <begin position="242"/>
        <end position="264"/>
    </location>
</feature>
<dbReference type="GO" id="GO:0031902">
    <property type="term" value="C:late endosome membrane"/>
    <property type="evidence" value="ECO:0007669"/>
    <property type="project" value="TreeGrafter"/>
</dbReference>
<comment type="function">
    <text evidence="16">Plays a role in short-term synaptic plasticity in a subset of GABAergic neurons in the brain.</text>
</comment>
<evidence type="ECO:0000256" key="4">
    <source>
        <dbReference type="ARBA" id="ARBA00004279"/>
    </source>
</evidence>
<evidence type="ECO:0000256" key="18">
    <source>
        <dbReference type="ARBA" id="ARBA00074379"/>
    </source>
</evidence>
<keyword evidence="28" id="KW-1185">Reference proteome</keyword>
<name>A0A813SUS5_9BILA</name>
<dbReference type="InterPro" id="IPR002000">
    <property type="entry name" value="Lysosome-assoc_membr_glycop"/>
</dbReference>
<evidence type="ECO:0000313" key="28">
    <source>
        <dbReference type="Proteomes" id="UP000663829"/>
    </source>
</evidence>
<evidence type="ECO:0000256" key="1">
    <source>
        <dbReference type="ARBA" id="ARBA00004151"/>
    </source>
</evidence>
<dbReference type="GO" id="GO:0072594">
    <property type="term" value="P:establishment of protein localization to organelle"/>
    <property type="evidence" value="ECO:0007669"/>
    <property type="project" value="TreeGrafter"/>
</dbReference>
<dbReference type="GO" id="GO:0005765">
    <property type="term" value="C:lysosomal membrane"/>
    <property type="evidence" value="ECO:0007669"/>
    <property type="project" value="TreeGrafter"/>
</dbReference>
<evidence type="ECO:0000256" key="10">
    <source>
        <dbReference type="ARBA" id="ARBA00023018"/>
    </source>
</evidence>
<dbReference type="Proteomes" id="UP000677228">
    <property type="component" value="Unassembled WGS sequence"/>
</dbReference>
<dbReference type="PANTHER" id="PTHR11506">
    <property type="entry name" value="LYSOSOME-ASSOCIATED MEMBRANE GLYCOPROTEIN"/>
    <property type="match status" value="1"/>
</dbReference>
<accession>A0A813SUS5</accession>